<gene>
    <name evidence="1" type="ORF">IE53DRAFT_195785</name>
</gene>
<evidence type="ECO:0000313" key="2">
    <source>
        <dbReference type="Proteomes" id="UP000245626"/>
    </source>
</evidence>
<name>A0ACD0NRR0_9BASI</name>
<sequence>MFESPIPHTLLRTLKTPFQSLGPRLTALLVLLTLRLAILYSFNLVSRFLLTPAPLTDLTSDDHLTLTPCECDSSLHPLHQLNTGIHGRP</sequence>
<evidence type="ECO:0000313" key="1">
    <source>
        <dbReference type="EMBL" id="PWN48470.1"/>
    </source>
</evidence>
<dbReference type="Proteomes" id="UP000245626">
    <property type="component" value="Unassembled WGS sequence"/>
</dbReference>
<reference evidence="1 2" key="1">
    <citation type="journal article" date="2018" name="Mol. Biol. Evol.">
        <title>Broad Genomic Sampling Reveals a Smut Pathogenic Ancestry of the Fungal Clade Ustilaginomycotina.</title>
        <authorList>
            <person name="Kijpornyongpan T."/>
            <person name="Mondo S.J."/>
            <person name="Barry K."/>
            <person name="Sandor L."/>
            <person name="Lee J."/>
            <person name="Lipzen A."/>
            <person name="Pangilinan J."/>
            <person name="LaButti K."/>
            <person name="Hainaut M."/>
            <person name="Henrissat B."/>
            <person name="Grigoriev I.V."/>
            <person name="Spatafora J.W."/>
            <person name="Aime M.C."/>
        </authorList>
    </citation>
    <scope>NUCLEOTIDE SEQUENCE [LARGE SCALE GENOMIC DNA]</scope>
    <source>
        <strain evidence="1 2">SA 807</strain>
    </source>
</reference>
<protein>
    <submittedName>
        <fullName evidence="1">Uncharacterized protein</fullName>
    </submittedName>
</protein>
<keyword evidence="2" id="KW-1185">Reference proteome</keyword>
<proteinExistence type="predicted"/>
<dbReference type="EMBL" id="KZ820198">
    <property type="protein sequence ID" value="PWN48470.1"/>
    <property type="molecule type" value="Genomic_DNA"/>
</dbReference>
<organism evidence="1 2">
    <name type="scientific">Violaceomyces palustris</name>
    <dbReference type="NCBI Taxonomy" id="1673888"/>
    <lineage>
        <taxon>Eukaryota</taxon>
        <taxon>Fungi</taxon>
        <taxon>Dikarya</taxon>
        <taxon>Basidiomycota</taxon>
        <taxon>Ustilaginomycotina</taxon>
        <taxon>Ustilaginomycetes</taxon>
        <taxon>Violaceomycetales</taxon>
        <taxon>Violaceomycetaceae</taxon>
        <taxon>Violaceomyces</taxon>
    </lineage>
</organism>
<accession>A0ACD0NRR0</accession>